<evidence type="ECO:0000259" key="6">
    <source>
        <dbReference type="PROSITE" id="PS50850"/>
    </source>
</evidence>
<protein>
    <submittedName>
        <fullName evidence="7">MFS transporter</fullName>
    </submittedName>
</protein>
<feature type="transmembrane region" description="Helical" evidence="5">
    <location>
        <begin position="175"/>
        <end position="193"/>
    </location>
</feature>
<sequence>MSTLKYYDQPDLLQHKNRIRIAVSLFYFCQGIAFASWASRIPIIKSNLQLSEGELGTILLMLPIGQLVTMPLSGKLVSKYGSHHLLPNTAIIYSCILCLIGVATNAWQLGGILFLFGVFGNMCNISVNTQGVLAEDIFKKPIMSSFHGAWSIAGFTGALVGLLTLNLGLTTLQHFLIILGMVILSTLINKAFLAPPKQGASEKESSSFKPDRTLISLGIIGFCSMATEGAMFDWSGVYFHDIVGAPENLVIVGYASFMVMMASGRFVGDFVISRIGRQRTLQISGILMFLGMMLSVVWPHFIVCTAAFMLVGLGVACNIPTVYSITGKHKTIPSGVALAMVSSISYLGFLMGPPLIGYIAELFSLRYSYGIFACFGLLLFIMTSKLRVFKEN</sequence>
<feature type="transmembrane region" description="Helical" evidence="5">
    <location>
        <begin position="85"/>
        <end position="103"/>
    </location>
</feature>
<dbReference type="AlphaFoldDB" id="A0A4U0NYA4"/>
<dbReference type="OrthoDB" id="9809599at2"/>
<feature type="transmembrane region" description="Helical" evidence="5">
    <location>
        <begin position="21"/>
        <end position="43"/>
    </location>
</feature>
<dbReference type="EMBL" id="SUME01000005">
    <property type="protein sequence ID" value="TJZ59831.1"/>
    <property type="molecule type" value="Genomic_DNA"/>
</dbReference>
<evidence type="ECO:0000256" key="5">
    <source>
        <dbReference type="SAM" id="Phobius"/>
    </source>
</evidence>
<dbReference type="GO" id="GO:0022857">
    <property type="term" value="F:transmembrane transporter activity"/>
    <property type="evidence" value="ECO:0007669"/>
    <property type="project" value="InterPro"/>
</dbReference>
<gene>
    <name evidence="7" type="ORF">FAZ15_13105</name>
</gene>
<evidence type="ECO:0000256" key="3">
    <source>
        <dbReference type="ARBA" id="ARBA00022989"/>
    </source>
</evidence>
<name>A0A4U0NYA4_9SPHI</name>
<proteinExistence type="predicted"/>
<feature type="transmembrane region" description="Helical" evidence="5">
    <location>
        <begin position="214"/>
        <end position="237"/>
    </location>
</feature>
<reference evidence="7 8" key="1">
    <citation type="submission" date="2019-04" db="EMBL/GenBank/DDBJ databases">
        <title>Sphingobacterium olei sp. nov., isolated from oil-contaminated soil.</title>
        <authorList>
            <person name="Liu B."/>
        </authorList>
    </citation>
    <scope>NUCLEOTIDE SEQUENCE [LARGE SCALE GENOMIC DNA]</scope>
    <source>
        <strain evidence="7 8">HAL-9</strain>
    </source>
</reference>
<dbReference type="PANTHER" id="PTHR23514:SF13">
    <property type="entry name" value="INNER MEMBRANE PROTEIN YBJJ"/>
    <property type="match status" value="1"/>
</dbReference>
<dbReference type="Proteomes" id="UP000306808">
    <property type="component" value="Unassembled WGS sequence"/>
</dbReference>
<comment type="subcellular location">
    <subcellularLocation>
        <location evidence="1">Membrane</location>
        <topology evidence="1">Multi-pass membrane protein</topology>
    </subcellularLocation>
</comment>
<dbReference type="PANTHER" id="PTHR23514">
    <property type="entry name" value="BYPASS OF STOP CODON PROTEIN 6"/>
    <property type="match status" value="1"/>
</dbReference>
<dbReference type="GO" id="GO:0016020">
    <property type="term" value="C:membrane"/>
    <property type="evidence" value="ECO:0007669"/>
    <property type="project" value="UniProtKB-SubCell"/>
</dbReference>
<dbReference type="SUPFAM" id="SSF103473">
    <property type="entry name" value="MFS general substrate transporter"/>
    <property type="match status" value="1"/>
</dbReference>
<keyword evidence="4 5" id="KW-0472">Membrane</keyword>
<feature type="transmembrane region" description="Helical" evidence="5">
    <location>
        <begin position="55"/>
        <end position="73"/>
    </location>
</feature>
<evidence type="ECO:0000313" key="7">
    <source>
        <dbReference type="EMBL" id="TJZ59831.1"/>
    </source>
</evidence>
<comment type="caution">
    <text evidence="7">The sequence shown here is derived from an EMBL/GenBank/DDBJ whole genome shotgun (WGS) entry which is preliminary data.</text>
</comment>
<feature type="domain" description="Major facilitator superfamily (MFS) profile" evidence="6">
    <location>
        <begin position="213"/>
        <end position="392"/>
    </location>
</feature>
<dbReference type="InterPro" id="IPR020846">
    <property type="entry name" value="MFS_dom"/>
</dbReference>
<feature type="transmembrane region" description="Helical" evidence="5">
    <location>
        <begin position="109"/>
        <end position="127"/>
    </location>
</feature>
<dbReference type="CDD" id="cd17393">
    <property type="entry name" value="MFS_MosC_like"/>
    <property type="match status" value="1"/>
</dbReference>
<accession>A0A4U0NYA4</accession>
<keyword evidence="3 5" id="KW-1133">Transmembrane helix</keyword>
<dbReference type="PROSITE" id="PS50850">
    <property type="entry name" value="MFS"/>
    <property type="match status" value="1"/>
</dbReference>
<keyword evidence="2 5" id="KW-0812">Transmembrane</keyword>
<feature type="transmembrane region" description="Helical" evidence="5">
    <location>
        <begin position="366"/>
        <end position="383"/>
    </location>
</feature>
<dbReference type="Pfam" id="PF07690">
    <property type="entry name" value="MFS_1"/>
    <property type="match status" value="1"/>
</dbReference>
<dbReference type="InterPro" id="IPR011701">
    <property type="entry name" value="MFS"/>
</dbReference>
<dbReference type="InterPro" id="IPR051788">
    <property type="entry name" value="MFS_Transporter"/>
</dbReference>
<dbReference type="RefSeq" id="WP_136901773.1">
    <property type="nucleotide sequence ID" value="NZ_SUME01000005.1"/>
</dbReference>
<evidence type="ECO:0000256" key="2">
    <source>
        <dbReference type="ARBA" id="ARBA00022692"/>
    </source>
</evidence>
<feature type="transmembrane region" description="Helical" evidence="5">
    <location>
        <begin position="148"/>
        <end position="169"/>
    </location>
</feature>
<feature type="transmembrane region" description="Helical" evidence="5">
    <location>
        <begin position="280"/>
        <end position="301"/>
    </location>
</feature>
<evidence type="ECO:0000256" key="1">
    <source>
        <dbReference type="ARBA" id="ARBA00004141"/>
    </source>
</evidence>
<feature type="transmembrane region" description="Helical" evidence="5">
    <location>
        <begin position="249"/>
        <end position="268"/>
    </location>
</feature>
<organism evidence="7 8">
    <name type="scientific">Sphingobacterium olei</name>
    <dbReference type="NCBI Taxonomy" id="2571155"/>
    <lineage>
        <taxon>Bacteria</taxon>
        <taxon>Pseudomonadati</taxon>
        <taxon>Bacteroidota</taxon>
        <taxon>Sphingobacteriia</taxon>
        <taxon>Sphingobacteriales</taxon>
        <taxon>Sphingobacteriaceae</taxon>
        <taxon>Sphingobacterium</taxon>
    </lineage>
</organism>
<feature type="transmembrane region" description="Helical" evidence="5">
    <location>
        <begin position="307"/>
        <end position="325"/>
    </location>
</feature>
<evidence type="ECO:0000313" key="8">
    <source>
        <dbReference type="Proteomes" id="UP000306808"/>
    </source>
</evidence>
<keyword evidence="8" id="KW-1185">Reference proteome</keyword>
<dbReference type="InterPro" id="IPR036259">
    <property type="entry name" value="MFS_trans_sf"/>
</dbReference>
<evidence type="ECO:0000256" key="4">
    <source>
        <dbReference type="ARBA" id="ARBA00023136"/>
    </source>
</evidence>
<feature type="transmembrane region" description="Helical" evidence="5">
    <location>
        <begin position="337"/>
        <end position="360"/>
    </location>
</feature>
<dbReference type="Gene3D" id="1.20.1250.20">
    <property type="entry name" value="MFS general substrate transporter like domains"/>
    <property type="match status" value="2"/>
</dbReference>